<protein>
    <submittedName>
        <fullName evidence="1">Uncharacterized protein</fullName>
    </submittedName>
</protein>
<sequence>MLVVDLKNPVHVKLKEPILHRSTVRATASKCWCGRCEYMERLDNTVCVTVPNHLASDHGELVAVGAEIRCDGGRRMGGAARVAIGNRSTVVAGAAGSALTGLRVGGESGSYLCFGHCDGPDPVAVEAARRAGRHGCYFVDGR</sequence>
<dbReference type="AlphaFoldDB" id="A0A8R7TNV1"/>
<name>A0A8R7TNV1_TRIUA</name>
<reference evidence="1" key="3">
    <citation type="submission" date="2022-06" db="UniProtKB">
        <authorList>
            <consortium name="EnsemblPlants"/>
        </authorList>
    </citation>
    <scope>IDENTIFICATION</scope>
</reference>
<dbReference type="EnsemblPlants" id="TuG1812G0200005837.01.T01">
    <property type="protein sequence ID" value="TuG1812G0200005837.01.T01"/>
    <property type="gene ID" value="TuG1812G0200005837.01"/>
</dbReference>
<reference evidence="2" key="1">
    <citation type="journal article" date="2013" name="Nature">
        <title>Draft genome of the wheat A-genome progenitor Triticum urartu.</title>
        <authorList>
            <person name="Ling H.Q."/>
            <person name="Zhao S."/>
            <person name="Liu D."/>
            <person name="Wang J."/>
            <person name="Sun H."/>
            <person name="Zhang C."/>
            <person name="Fan H."/>
            <person name="Li D."/>
            <person name="Dong L."/>
            <person name="Tao Y."/>
            <person name="Gao C."/>
            <person name="Wu H."/>
            <person name="Li Y."/>
            <person name="Cui Y."/>
            <person name="Guo X."/>
            <person name="Zheng S."/>
            <person name="Wang B."/>
            <person name="Yu K."/>
            <person name="Liang Q."/>
            <person name="Yang W."/>
            <person name="Lou X."/>
            <person name="Chen J."/>
            <person name="Feng M."/>
            <person name="Jian J."/>
            <person name="Zhang X."/>
            <person name="Luo G."/>
            <person name="Jiang Y."/>
            <person name="Liu J."/>
            <person name="Wang Z."/>
            <person name="Sha Y."/>
            <person name="Zhang B."/>
            <person name="Wu H."/>
            <person name="Tang D."/>
            <person name="Shen Q."/>
            <person name="Xue P."/>
            <person name="Zou S."/>
            <person name="Wang X."/>
            <person name="Liu X."/>
            <person name="Wang F."/>
            <person name="Yang Y."/>
            <person name="An X."/>
            <person name="Dong Z."/>
            <person name="Zhang K."/>
            <person name="Zhang X."/>
            <person name="Luo M.C."/>
            <person name="Dvorak J."/>
            <person name="Tong Y."/>
            <person name="Wang J."/>
            <person name="Yang H."/>
            <person name="Li Z."/>
            <person name="Wang D."/>
            <person name="Zhang A."/>
            <person name="Wang J."/>
        </authorList>
    </citation>
    <scope>NUCLEOTIDE SEQUENCE</scope>
    <source>
        <strain evidence="2">cv. G1812</strain>
    </source>
</reference>
<reference evidence="1" key="2">
    <citation type="submission" date="2018-03" db="EMBL/GenBank/DDBJ databases">
        <title>The Triticum urartu genome reveals the dynamic nature of wheat genome evolution.</title>
        <authorList>
            <person name="Ling H."/>
            <person name="Ma B."/>
            <person name="Shi X."/>
            <person name="Liu H."/>
            <person name="Dong L."/>
            <person name="Sun H."/>
            <person name="Cao Y."/>
            <person name="Gao Q."/>
            <person name="Zheng S."/>
            <person name="Li Y."/>
            <person name="Yu Y."/>
            <person name="Du H."/>
            <person name="Qi M."/>
            <person name="Li Y."/>
            <person name="Yu H."/>
            <person name="Cui Y."/>
            <person name="Wang N."/>
            <person name="Chen C."/>
            <person name="Wu H."/>
            <person name="Zhao Y."/>
            <person name="Zhang J."/>
            <person name="Li Y."/>
            <person name="Zhou W."/>
            <person name="Zhang B."/>
            <person name="Hu W."/>
            <person name="Eijk M."/>
            <person name="Tang J."/>
            <person name="Witsenboer H."/>
            <person name="Zhao S."/>
            <person name="Li Z."/>
            <person name="Zhang A."/>
            <person name="Wang D."/>
            <person name="Liang C."/>
        </authorList>
    </citation>
    <scope>NUCLEOTIDE SEQUENCE [LARGE SCALE GENOMIC DNA]</scope>
    <source>
        <strain evidence="1">cv. G1812</strain>
    </source>
</reference>
<organism evidence="1 2">
    <name type="scientific">Triticum urartu</name>
    <name type="common">Red wild einkorn</name>
    <name type="synonym">Crithodium urartu</name>
    <dbReference type="NCBI Taxonomy" id="4572"/>
    <lineage>
        <taxon>Eukaryota</taxon>
        <taxon>Viridiplantae</taxon>
        <taxon>Streptophyta</taxon>
        <taxon>Embryophyta</taxon>
        <taxon>Tracheophyta</taxon>
        <taxon>Spermatophyta</taxon>
        <taxon>Magnoliopsida</taxon>
        <taxon>Liliopsida</taxon>
        <taxon>Poales</taxon>
        <taxon>Poaceae</taxon>
        <taxon>BOP clade</taxon>
        <taxon>Pooideae</taxon>
        <taxon>Triticodae</taxon>
        <taxon>Triticeae</taxon>
        <taxon>Triticinae</taxon>
        <taxon>Triticum</taxon>
    </lineage>
</organism>
<accession>A0A8R7TNV1</accession>
<evidence type="ECO:0000313" key="1">
    <source>
        <dbReference type="EnsemblPlants" id="TuG1812G0200005837.01.T01"/>
    </source>
</evidence>
<dbReference type="Gramene" id="TuG1812G0200005837.01.T01">
    <property type="protein sequence ID" value="TuG1812G0200005837.01.T01"/>
    <property type="gene ID" value="TuG1812G0200005837.01"/>
</dbReference>
<evidence type="ECO:0000313" key="2">
    <source>
        <dbReference type="Proteomes" id="UP000015106"/>
    </source>
</evidence>
<proteinExistence type="predicted"/>
<keyword evidence="2" id="KW-1185">Reference proteome</keyword>
<dbReference type="Proteomes" id="UP000015106">
    <property type="component" value="Chromosome 2"/>
</dbReference>